<reference evidence="1" key="1">
    <citation type="journal article" date="2014" name="Front. Microbiol.">
        <title>High frequency of phylogenetically diverse reductive dehalogenase-homologous genes in deep subseafloor sedimentary metagenomes.</title>
        <authorList>
            <person name="Kawai M."/>
            <person name="Futagami T."/>
            <person name="Toyoda A."/>
            <person name="Takaki Y."/>
            <person name="Nishi S."/>
            <person name="Hori S."/>
            <person name="Arai W."/>
            <person name="Tsubouchi T."/>
            <person name="Morono Y."/>
            <person name="Uchiyama I."/>
            <person name="Ito T."/>
            <person name="Fujiyama A."/>
            <person name="Inagaki F."/>
            <person name="Takami H."/>
        </authorList>
    </citation>
    <scope>NUCLEOTIDE SEQUENCE</scope>
    <source>
        <strain evidence="1">Expedition CK06-06</strain>
    </source>
</reference>
<proteinExistence type="predicted"/>
<evidence type="ECO:0000313" key="1">
    <source>
        <dbReference type="EMBL" id="GAI02649.1"/>
    </source>
</evidence>
<dbReference type="AlphaFoldDB" id="X1M8I0"/>
<dbReference type="EMBL" id="BARV01009579">
    <property type="protein sequence ID" value="GAI02649.1"/>
    <property type="molecule type" value="Genomic_DNA"/>
</dbReference>
<feature type="non-terminal residue" evidence="1">
    <location>
        <position position="1"/>
    </location>
</feature>
<comment type="caution">
    <text evidence="1">The sequence shown here is derived from an EMBL/GenBank/DDBJ whole genome shotgun (WGS) entry which is preliminary data.</text>
</comment>
<gene>
    <name evidence="1" type="ORF">S06H3_18849</name>
</gene>
<protein>
    <submittedName>
        <fullName evidence="1">Uncharacterized protein</fullName>
    </submittedName>
</protein>
<accession>X1M8I0</accession>
<organism evidence="1">
    <name type="scientific">marine sediment metagenome</name>
    <dbReference type="NCBI Taxonomy" id="412755"/>
    <lineage>
        <taxon>unclassified sequences</taxon>
        <taxon>metagenomes</taxon>
        <taxon>ecological metagenomes</taxon>
    </lineage>
</organism>
<name>X1M8I0_9ZZZZ</name>
<sequence length="173" mass="19185">VSYKGFTGKTNTLVEIEIDGAGDPPTATFKCMKQTFLGRTFGTCTPGVATGADITVADGIHINFNDTGYQVGDKWHVQACGSWHTPENGKHSYLTSLFIYPIDSAKDPEVGFFRAWCDDYRVVDYATKQGEFPNWRTPIHLLGDGTKQFKIELAEVVAGDIEYMSVIMKGWDE</sequence>